<evidence type="ECO:0000256" key="5">
    <source>
        <dbReference type="ARBA" id="ARBA00023965"/>
    </source>
</evidence>
<evidence type="ECO:0000313" key="11">
    <source>
        <dbReference type="EMBL" id="KAA8494407.1"/>
    </source>
</evidence>
<dbReference type="Proteomes" id="UP000324585">
    <property type="component" value="Unassembled WGS sequence"/>
</dbReference>
<feature type="domain" description="Glycosyl hydrolase family 13 catalytic" evidence="10">
    <location>
        <begin position="1247"/>
        <end position="1647"/>
    </location>
</feature>
<dbReference type="Gene3D" id="2.60.40.10">
    <property type="entry name" value="Immunoglobulins"/>
    <property type="match status" value="1"/>
</dbReference>
<dbReference type="Gene3D" id="2.60.40.1110">
    <property type="match status" value="1"/>
</dbReference>
<dbReference type="SUPFAM" id="SSF49452">
    <property type="entry name" value="Starch-binding domain-like"/>
    <property type="match status" value="1"/>
</dbReference>
<evidence type="ECO:0000256" key="3">
    <source>
        <dbReference type="ARBA" id="ARBA00022801"/>
    </source>
</evidence>
<dbReference type="Pfam" id="PF00128">
    <property type="entry name" value="Alpha-amylase"/>
    <property type="match status" value="1"/>
</dbReference>
<gene>
    <name evidence="11" type="ORF">FVE85_2648</name>
</gene>
<comment type="caution">
    <text evidence="11">The sequence shown here is derived from an EMBL/GenBank/DDBJ whole genome shotgun (WGS) entry which is preliminary data.</text>
</comment>
<feature type="region of interest" description="Disordered" evidence="9">
    <location>
        <begin position="80"/>
        <end position="133"/>
    </location>
</feature>
<keyword evidence="3" id="KW-0378">Hydrolase</keyword>
<proteinExistence type="inferred from homology"/>
<sequence>MGSRGVAGVGAARQDAAALLEETIAVTVHYRRRRRDYDGWELWVWQDASQRIEMIRAQKEQDRLERQRRRQAEQAEALARAQQAAELSANAQGSRSTTTATTSSSSQVGATDAAGASIARPPLSSPKPHWDASFGTFVESAQDRPEDPGDVEFETTHVGASEIYPLPSKKDAQHPRIDQFGQLFRFEIGPGSALFPKLGVTDWIGLLPRWGAWFAQDSQERRIPVQTLLDMYNEKKELGTHLEGLHLYLLQDDPHVFPTWEGFMMPDKQQRYVQVLVRLSDDDKSQATTGEGDSLTPCAVPVFLRIASENLHEHDVFAGAQLNQHIASGEEVGGGVKSAAPVAVSSAGQPSHANEERVVSFLADRADIHADKFGIQIASIYAHAADPIGAEASEPVWWHAALGFSVVVDQSTNAFMAKDSLSSSTKESVAAALAHKRKPGLLGRFKSANSAALRPGGRMHKTLSMSTIDTTAAAQDNLFKGKLIVRYRRYDALYANWHIVAWPLTDPAHRVYAHQFAETYNGAAVYSFDLSSFGGEAATSIFSIGLGLSAVQGTQKTGTVDYSWVPSMSFDCFLSEGEHELIPRKHAEMMLCYHRMSSSGEQPALEERQRELAAATAGVPPGIAAKHPRAEWCLRMWTYVDCRHKQKDKRDGGVRSKSAPRALAKDGSVALAIEGGTSSNTVGDAKTSEHAHAAAASGAALPTDLAQDKVWTIQARAVYKDGRYLFDTSVAHFPQGRAIYVQPVLLDLDTGTPLVADCVKLWPERTHGPDISHAVQGARDVTHSLEAARDALATPNVGIMYLRHGVSTRAHARQWDLWVWDAEDETVAALLPDPADKEPSSSSDGFGFGQPHMDVVNIDGLSFVVFSIPRACLGCGNRIKLLPRHGGAAWTDRGAHTVTWDCTRHPRDRMLLEGFPELVAELFDAVGDMTASVIDDNIVEISTSLPASWFAPEQDPANVKAVFKGASSGHQNVLDLNKVLLSMTSVDAWTMRATFEPRAVRFDEDFPVELYSVSVLNMHDARLRWPVYENEDAYYYDGTLGWEYSPSETVFRCFAPSAAELSVVLYSAPSGQQGRELVSMRRIMGGVWKARIQGDLKGRYYKLLALSTPDDTRRFPGVEVIDPYSRCNTSHTGRGLIFGRDTTPVTDRPNVPPQNAIIYEIHVRDMTIDQQSGILMRGKFLGLTERGSMLQEGEQEPSAGQNCETKVGTVTEQARKLGVADSVAARASPSKRAQKAENGVSQGEQLDHLPLPDIIDDVEITPLSTALDHIIEMGVTAVQILPVQDFDNDESSTDGNQYWWGYMPVHFNSPDGWYATDTTSAARVSEFKQLVSALHDVGLKVIMDVVYNHTAEDANEFNLEARFSFNGLAPRYYYRNCGNTPLSVGDHNTCANRGKHEKRCGTCFSNGSGCGNEFRSEAPMGRKFLLDSLRYWVSEYKVDGFRFDLLALVDTETVAMLAREMQKIDPNIMLYGEPWTGGMTPIAPTEKGTQRGRGFSVFNDTFRDALRGSTWSVDETFLMDGGRIDEVKRGILGSIDVFADSPLESINYIECHDNRTLYDQFQHYVANRQDDITYTDADYERMARLGALIVLTSQGVPFIHAGQEMMRTKQGVENSYCSPDDINMVRWAWKRERLMCVRYHQHLIRLRRTHPQLFSMTNAAEVRERITFFEDLDLIVPERCIAYHMQGYKEGEYAHGYRIDSLSSEERRRIEQQWSQVVVLLNPTPMGTDFGLPGAAHQQAWVCMVDDEFASCERAVRAPVMIQVHVPGRSGMLLRAAAPDDIRLMNENLITSTWTDAYVFPHA</sequence>
<evidence type="ECO:0000256" key="1">
    <source>
        <dbReference type="ARBA" id="ARBA00008061"/>
    </source>
</evidence>
<dbReference type="PANTHER" id="PTHR43002">
    <property type="entry name" value="GLYCOGEN DEBRANCHING ENZYME"/>
    <property type="match status" value="1"/>
</dbReference>
<dbReference type="CDD" id="cd11341">
    <property type="entry name" value="AmyAc_Pullulanase_LD-like"/>
    <property type="match status" value="1"/>
</dbReference>
<dbReference type="GO" id="GO:0030246">
    <property type="term" value="F:carbohydrate binding"/>
    <property type="evidence" value="ECO:0007669"/>
    <property type="project" value="InterPro"/>
</dbReference>
<comment type="catalytic activity">
    <reaction evidence="5">
        <text>Hydrolysis of (1-&gt;6)-alpha-D-glucosidic linkages in pullulan, amylopectin and glycogen, and in the alpha- and beta-limit dextrins of amylopectin and glycogen.</text>
        <dbReference type="EC" id="3.2.1.41"/>
    </reaction>
</comment>
<reference evidence="12" key="1">
    <citation type="journal article" date="2019" name="Nat. Commun.">
        <title>Expansion of phycobilisome linker gene families in mesophilic red algae.</title>
        <authorList>
            <person name="Lee J."/>
            <person name="Kim D."/>
            <person name="Bhattacharya D."/>
            <person name="Yoon H.S."/>
        </authorList>
    </citation>
    <scope>NUCLEOTIDE SEQUENCE [LARGE SCALE GENOMIC DNA]</scope>
    <source>
        <strain evidence="12">CCMP 1328</strain>
    </source>
</reference>
<dbReference type="OrthoDB" id="204980at2759"/>
<dbReference type="EMBL" id="VRMN01000004">
    <property type="protein sequence ID" value="KAA8494407.1"/>
    <property type="molecule type" value="Genomic_DNA"/>
</dbReference>
<dbReference type="InterPro" id="IPR004193">
    <property type="entry name" value="Glyco_hydro_13_N"/>
</dbReference>
<organism evidence="11 12">
    <name type="scientific">Porphyridium purpureum</name>
    <name type="common">Red alga</name>
    <name type="synonym">Porphyridium cruentum</name>
    <dbReference type="NCBI Taxonomy" id="35688"/>
    <lineage>
        <taxon>Eukaryota</taxon>
        <taxon>Rhodophyta</taxon>
        <taxon>Bangiophyceae</taxon>
        <taxon>Porphyridiales</taxon>
        <taxon>Porphyridiaceae</taxon>
        <taxon>Porphyridium</taxon>
    </lineage>
</organism>
<dbReference type="Gene3D" id="3.20.20.80">
    <property type="entry name" value="Glycosidases"/>
    <property type="match status" value="2"/>
</dbReference>
<dbReference type="Pfam" id="PF03714">
    <property type="entry name" value="PUD"/>
    <property type="match status" value="1"/>
</dbReference>
<dbReference type="InterPro" id="IPR013784">
    <property type="entry name" value="Carb-bd-like_fold"/>
</dbReference>
<evidence type="ECO:0000256" key="9">
    <source>
        <dbReference type="SAM" id="MobiDB-lite"/>
    </source>
</evidence>
<evidence type="ECO:0000259" key="10">
    <source>
        <dbReference type="SMART" id="SM00642"/>
    </source>
</evidence>
<name>A0A5J4YVH4_PORPP</name>
<dbReference type="InterPro" id="IPR017853">
    <property type="entry name" value="GH"/>
</dbReference>
<comment type="similarity">
    <text evidence="1">Belongs to the glycosyl hydrolase 13 family.</text>
</comment>
<feature type="region of interest" description="Disordered" evidence="9">
    <location>
        <begin position="1221"/>
        <end position="1248"/>
    </location>
</feature>
<evidence type="ECO:0000256" key="4">
    <source>
        <dbReference type="ARBA" id="ARBA00023295"/>
    </source>
</evidence>
<dbReference type="SUPFAM" id="SSF81296">
    <property type="entry name" value="E set domains"/>
    <property type="match status" value="1"/>
</dbReference>
<dbReference type="SMART" id="SM00642">
    <property type="entry name" value="Aamy"/>
    <property type="match status" value="1"/>
</dbReference>
<dbReference type="Pfam" id="PF02922">
    <property type="entry name" value="CBM_48"/>
    <property type="match status" value="1"/>
</dbReference>
<evidence type="ECO:0000313" key="12">
    <source>
        <dbReference type="Proteomes" id="UP000324585"/>
    </source>
</evidence>
<protein>
    <recommendedName>
        <fullName evidence="6">pullulanase</fullName>
        <ecNumber evidence="6">3.2.1.41</ecNumber>
    </recommendedName>
    <alternativeName>
        <fullName evidence="7">Alpha-dextrin endo-1,6-alpha-glucosidase</fullName>
    </alternativeName>
    <alternativeName>
        <fullName evidence="8">Pullulan 6-glucanohydrolase</fullName>
    </alternativeName>
</protein>
<evidence type="ECO:0000256" key="8">
    <source>
        <dbReference type="ARBA" id="ARBA00031076"/>
    </source>
</evidence>
<evidence type="ECO:0000256" key="7">
    <source>
        <dbReference type="ARBA" id="ARBA00029618"/>
    </source>
</evidence>
<keyword evidence="2" id="KW-0732">Signal</keyword>
<evidence type="ECO:0000256" key="6">
    <source>
        <dbReference type="ARBA" id="ARBA00024062"/>
    </source>
</evidence>
<dbReference type="GO" id="GO:0005975">
    <property type="term" value="P:carbohydrate metabolic process"/>
    <property type="evidence" value="ECO:0007669"/>
    <property type="project" value="InterPro"/>
</dbReference>
<dbReference type="InterPro" id="IPR013783">
    <property type="entry name" value="Ig-like_fold"/>
</dbReference>
<dbReference type="InterPro" id="IPR014756">
    <property type="entry name" value="Ig_E-set"/>
</dbReference>
<evidence type="ECO:0000256" key="2">
    <source>
        <dbReference type="ARBA" id="ARBA00022729"/>
    </source>
</evidence>
<keyword evidence="12" id="KW-1185">Reference proteome</keyword>
<dbReference type="InterPro" id="IPR006047">
    <property type="entry name" value="GH13_cat_dom"/>
</dbReference>
<dbReference type="GO" id="GO:0004553">
    <property type="term" value="F:hydrolase activity, hydrolyzing O-glycosyl compounds"/>
    <property type="evidence" value="ECO:0007669"/>
    <property type="project" value="InterPro"/>
</dbReference>
<accession>A0A5J4YVH4</accession>
<dbReference type="EC" id="3.2.1.41" evidence="6"/>
<keyword evidence="4" id="KW-0326">Glycosidase</keyword>
<feature type="compositionally biased region" description="Low complexity" evidence="9">
    <location>
        <begin position="96"/>
        <end position="106"/>
    </location>
</feature>
<dbReference type="InterPro" id="IPR005323">
    <property type="entry name" value="CBM41_pullulanase"/>
</dbReference>
<dbReference type="SUPFAM" id="SSF51445">
    <property type="entry name" value="(Trans)glycosidases"/>
    <property type="match status" value="2"/>
</dbReference>